<evidence type="ECO:0000259" key="13">
    <source>
        <dbReference type="Pfam" id="PF13206"/>
    </source>
</evidence>
<dbReference type="VEuPathDB" id="TriTrypDB:Tb1125.Tb09.v4.0023"/>
<evidence type="ECO:0000256" key="9">
    <source>
        <dbReference type="SAM" id="MobiDB-lite"/>
    </source>
</evidence>
<dbReference type="InterPro" id="IPR019609">
    <property type="entry name" value="Variant_surf_glycoprt_trypan_C"/>
</dbReference>
<evidence type="ECO:0000256" key="1">
    <source>
        <dbReference type="ARBA" id="ARBA00002523"/>
    </source>
</evidence>
<keyword evidence="10" id="KW-0812">Transmembrane</keyword>
<evidence type="ECO:0000256" key="11">
    <source>
        <dbReference type="SAM" id="SignalP"/>
    </source>
</evidence>
<evidence type="ECO:0000259" key="12">
    <source>
        <dbReference type="Pfam" id="PF10659"/>
    </source>
</evidence>
<sequence>MICKFILALTGLCGTIYCEKNDNGPEFRVLCDLLALQHSASSIAVTTENSTADAVVSDLTMLNISTATDSYIQHKDGELTESKKGEKKDEINAWKETLAKLDKAEGTPPTVKYHRLKSNSVRTPANENIKTQLTKATELAAEYKTANKEAEEATAGAKTLITDALFGEGNTEFDAKGLDASTVGNNCGGSAGHADVGKCIAYDLICLCVPTDAADAVGRCRNGLTPNHVASGARQSEGKTAYTTVVAACATDKKRKLITPSILDTKVAAFEALLGNQAETASGSGTATSTFGAPHSTGACDTSSAQGMCINYKVQLETTGGGIPWVNRLVNAANKLRNSAAAQARAHAIKIQLQALQTTTWAIYKQAVSAELNAPKLYHDNHKGFGKQEQCVTKNQTSAQCPSDNCDYDSEKKECKPKTGTETTAAAGTGETPKEGAAAAGFATHIYKAACKNDKTDGKQNCAFIKGKDNEEDKDIEKCGNSSFLLNNNSADCCFFYEFTILMILIIYKNFLYFNIS</sequence>
<dbReference type="EMBL" id="KX699522">
    <property type="protein sequence ID" value="APD73478.1"/>
    <property type="molecule type" value="Genomic_DNA"/>
</dbReference>
<evidence type="ECO:0000256" key="5">
    <source>
        <dbReference type="ARBA" id="ARBA00022729"/>
    </source>
</evidence>
<evidence type="ECO:0000256" key="10">
    <source>
        <dbReference type="SAM" id="Phobius"/>
    </source>
</evidence>
<name>A0A1J0R6I4_9TRYP</name>
<feature type="signal peptide" evidence="11">
    <location>
        <begin position="1"/>
        <end position="18"/>
    </location>
</feature>
<dbReference type="InterPro" id="IPR025932">
    <property type="entry name" value="Trypano_VSG_B_N_dom"/>
</dbReference>
<feature type="compositionally biased region" description="Low complexity" evidence="9">
    <location>
        <begin position="420"/>
        <end position="432"/>
    </location>
</feature>
<accession>A0A1J0R6I4</accession>
<organism evidence="14">
    <name type="scientific">Trypanosoma brucei</name>
    <dbReference type="NCBI Taxonomy" id="5691"/>
    <lineage>
        <taxon>Eukaryota</taxon>
        <taxon>Discoba</taxon>
        <taxon>Euglenozoa</taxon>
        <taxon>Kinetoplastea</taxon>
        <taxon>Metakinetoplastina</taxon>
        <taxon>Trypanosomatida</taxon>
        <taxon>Trypanosomatidae</taxon>
        <taxon>Trypanosoma</taxon>
    </lineage>
</organism>
<keyword evidence="10" id="KW-1133">Transmembrane helix</keyword>
<dbReference type="VEuPathDB" id="TriTrypDB:Tb427_090009900"/>
<keyword evidence="3" id="KW-1003">Cell membrane</keyword>
<dbReference type="Pfam" id="PF13206">
    <property type="entry name" value="VSG_B"/>
    <property type="match status" value="1"/>
</dbReference>
<keyword evidence="8" id="KW-0449">Lipoprotein</keyword>
<feature type="chain" id="PRO_5012000679" evidence="11">
    <location>
        <begin position="19"/>
        <end position="517"/>
    </location>
</feature>
<keyword evidence="5 11" id="KW-0732">Signal</keyword>
<evidence type="ECO:0000256" key="8">
    <source>
        <dbReference type="ARBA" id="ARBA00023288"/>
    </source>
</evidence>
<dbReference type="Pfam" id="PF10659">
    <property type="entry name" value="Trypan_glycop_C"/>
    <property type="match status" value="1"/>
</dbReference>
<keyword evidence="6 10" id="KW-0472">Membrane</keyword>
<feature type="transmembrane region" description="Helical" evidence="10">
    <location>
        <begin position="495"/>
        <end position="514"/>
    </location>
</feature>
<dbReference type="AlphaFoldDB" id="A0A1J0R6I4"/>
<comment type="subcellular location">
    <subcellularLocation>
        <location evidence="2">Cell membrane</location>
        <topology evidence="2">Lipid-anchor</topology>
        <topology evidence="2">GPI-anchor</topology>
    </subcellularLocation>
</comment>
<feature type="compositionally biased region" description="Basic and acidic residues" evidence="9">
    <location>
        <begin position="409"/>
        <end position="419"/>
    </location>
</feature>
<dbReference type="GO" id="GO:0098552">
    <property type="term" value="C:side of membrane"/>
    <property type="evidence" value="ECO:0007669"/>
    <property type="project" value="UniProtKB-KW"/>
</dbReference>
<keyword evidence="7" id="KW-0325">Glycoprotein</keyword>
<reference evidence="14" key="1">
    <citation type="submission" date="2016-08" db="EMBL/GenBank/DDBJ databases">
        <title>VSG repertoire of Trypanosoma brucei EATRO 1125.</title>
        <authorList>
            <person name="Cross G.A."/>
        </authorList>
    </citation>
    <scope>NUCLEOTIDE SEQUENCE</scope>
    <source>
        <strain evidence="14">EATRO 1125</strain>
    </source>
</reference>
<evidence type="ECO:0000313" key="14">
    <source>
        <dbReference type="EMBL" id="APD73478.1"/>
    </source>
</evidence>
<evidence type="ECO:0000256" key="6">
    <source>
        <dbReference type="ARBA" id="ARBA00023136"/>
    </source>
</evidence>
<feature type="region of interest" description="Disordered" evidence="9">
    <location>
        <begin position="409"/>
        <end position="432"/>
    </location>
</feature>
<feature type="domain" description="Trypanosome variant surface glycoprotein C-terminal" evidence="12">
    <location>
        <begin position="391"/>
        <end position="490"/>
    </location>
</feature>
<evidence type="ECO:0000256" key="7">
    <source>
        <dbReference type="ARBA" id="ARBA00023180"/>
    </source>
</evidence>
<comment type="function">
    <text evidence="1">VSG forms a coat on the surface of the parasite. The trypanosome evades the immune response of the host by expressing a series of antigenically distinct VSGs from an estimated 1000 VSG genes.</text>
</comment>
<keyword evidence="4" id="KW-0336">GPI-anchor</keyword>
<evidence type="ECO:0000256" key="4">
    <source>
        <dbReference type="ARBA" id="ARBA00022622"/>
    </source>
</evidence>
<dbReference type="VEuPathDB" id="TriTrypDB:Tb927.9.270"/>
<evidence type="ECO:0000256" key="3">
    <source>
        <dbReference type="ARBA" id="ARBA00022475"/>
    </source>
</evidence>
<dbReference type="GO" id="GO:0005886">
    <property type="term" value="C:plasma membrane"/>
    <property type="evidence" value="ECO:0007669"/>
    <property type="project" value="UniProtKB-SubCell"/>
</dbReference>
<proteinExistence type="predicted"/>
<feature type="domain" description="Trypanosome variant surface glycoprotein B-type N-terminal" evidence="13">
    <location>
        <begin position="7"/>
        <end position="354"/>
    </location>
</feature>
<protein>
    <submittedName>
        <fullName evidence="14">Variant surface glycoprotein 1125.1243</fullName>
    </submittedName>
</protein>
<evidence type="ECO:0000256" key="2">
    <source>
        <dbReference type="ARBA" id="ARBA00004609"/>
    </source>
</evidence>